<dbReference type="Gene3D" id="3.30.1330.230">
    <property type="match status" value="1"/>
</dbReference>
<reference evidence="3 4" key="1">
    <citation type="submission" date="2018-05" db="EMBL/GenBank/DDBJ databases">
        <title>Streptomyces venezuelae.</title>
        <authorList>
            <person name="Kim W."/>
            <person name="Lee N."/>
            <person name="Cho B.-K."/>
        </authorList>
    </citation>
    <scope>NUCLEOTIDE SEQUENCE [LARGE SCALE GENOMIC DNA]</scope>
    <source>
        <strain evidence="3 4">ATCC 21782</strain>
    </source>
</reference>
<dbReference type="EMBL" id="CP029190">
    <property type="protein sequence ID" value="QES48804.1"/>
    <property type="molecule type" value="Genomic_DNA"/>
</dbReference>
<name>A0A5P2D0Z2_STRVZ</name>
<dbReference type="PANTHER" id="PTHR37809:SF1">
    <property type="entry name" value="RIBOSOMAL PROTEIN S12 METHYLTHIOTRANSFERASE ACCESSORY FACTOR YCAO"/>
    <property type="match status" value="1"/>
</dbReference>
<dbReference type="OrthoDB" id="2379922at2"/>
<dbReference type="Proteomes" id="UP000325211">
    <property type="component" value="Chromosome"/>
</dbReference>
<evidence type="ECO:0000259" key="2">
    <source>
        <dbReference type="PROSITE" id="PS51664"/>
    </source>
</evidence>
<dbReference type="PROSITE" id="PS51664">
    <property type="entry name" value="YCAO"/>
    <property type="match status" value="1"/>
</dbReference>
<dbReference type="InterPro" id="IPR003776">
    <property type="entry name" value="YcaO-like_dom"/>
</dbReference>
<feature type="region of interest" description="Disordered" evidence="1">
    <location>
        <begin position="415"/>
        <end position="436"/>
    </location>
</feature>
<accession>A0A5P2D0Z2</accession>
<feature type="compositionally biased region" description="Basic and acidic residues" evidence="1">
    <location>
        <begin position="427"/>
        <end position="436"/>
    </location>
</feature>
<proteinExistence type="predicted"/>
<protein>
    <recommendedName>
        <fullName evidence="2">YcaO domain-containing protein</fullName>
    </recommendedName>
</protein>
<dbReference type="PANTHER" id="PTHR37809">
    <property type="entry name" value="RIBOSOMAL PROTEIN S12 METHYLTHIOTRANSFERASE ACCESSORY FACTOR YCAO"/>
    <property type="match status" value="1"/>
</dbReference>
<dbReference type="RefSeq" id="WP_150208400.1">
    <property type="nucleotide sequence ID" value="NZ_CP029190.1"/>
</dbReference>
<dbReference type="AlphaFoldDB" id="A0A5P2D0Z2"/>
<dbReference type="Pfam" id="PF02624">
    <property type="entry name" value="YcaO"/>
    <property type="match status" value="1"/>
</dbReference>
<evidence type="ECO:0000313" key="3">
    <source>
        <dbReference type="EMBL" id="QES48804.1"/>
    </source>
</evidence>
<evidence type="ECO:0000313" key="4">
    <source>
        <dbReference type="Proteomes" id="UP000325211"/>
    </source>
</evidence>
<gene>
    <name evidence="3" type="ORF">DEJ50_14225</name>
</gene>
<evidence type="ECO:0000256" key="1">
    <source>
        <dbReference type="SAM" id="MobiDB-lite"/>
    </source>
</evidence>
<feature type="domain" description="YcaO" evidence="2">
    <location>
        <begin position="58"/>
        <end position="436"/>
    </location>
</feature>
<organism evidence="3 4">
    <name type="scientific">Streptomyces venezuelae</name>
    <dbReference type="NCBI Taxonomy" id="54571"/>
    <lineage>
        <taxon>Bacteria</taxon>
        <taxon>Bacillati</taxon>
        <taxon>Actinomycetota</taxon>
        <taxon>Actinomycetes</taxon>
        <taxon>Kitasatosporales</taxon>
        <taxon>Streptomycetaceae</taxon>
        <taxon>Streptomyces</taxon>
    </lineage>
</organism>
<sequence>MIDFLATLDPANGLAEDSCMLPPGPPDDLLWRALVRLAAGRDRAERDDQALTPRVVGAYGHTRMDALVRGAGEAVERFALFPQDGGVPGQVRGTAAGLGARALDFAAPGLGLGDPAAGCRTLTWYPARRLADGSELLVPAGLVDYPAPAEEAEGFDPGPSGAASGQGYDMALRSALLELVERDALLVAWERKLRPRRIDLAALTAGGVPRGKENTLRRGLLRLWDAALRAGLEPVLADLPTGIPGVACTVAVVLDRTGPQPLATMGCNATDRVDWSMLGALQEALQVRSAVVNQRESHGYGAAPATIVDDDDRLRYVASRECFAWVEEWTGGFRSPRPPRESRAVPTSELLAGMLADGADPIAVDLTHRLPLGLREMGWAAVKVVPVGYQPLRLAEDHRFSWNTGRLRTAEARTGLPGLLPADAEPAVERRPHPLP</sequence>